<sequence>MAALPVMKLGTLLLRTLSKPIANRLKSQAAVHPKFRDFIISIAQVRFSPPSRISFPGQGRRRTKLLGCKWSAPSWPMGGDLIRSLQI</sequence>
<comment type="similarity">
    <text evidence="1">Belongs to the OPA3 family.</text>
</comment>
<dbReference type="GO" id="GO:0019216">
    <property type="term" value="P:regulation of lipid metabolic process"/>
    <property type="evidence" value="ECO:0007669"/>
    <property type="project" value="TreeGrafter"/>
</dbReference>
<evidence type="ECO:0000313" key="4">
    <source>
        <dbReference type="Proteomes" id="UP000015105"/>
    </source>
</evidence>
<reference evidence="3" key="3">
    <citation type="journal article" date="2017" name="Nature">
        <title>Genome sequence of the progenitor of the wheat D genome Aegilops tauschii.</title>
        <authorList>
            <person name="Luo M.C."/>
            <person name="Gu Y.Q."/>
            <person name="Puiu D."/>
            <person name="Wang H."/>
            <person name="Twardziok S.O."/>
            <person name="Deal K.R."/>
            <person name="Huo N."/>
            <person name="Zhu T."/>
            <person name="Wang L."/>
            <person name="Wang Y."/>
            <person name="McGuire P.E."/>
            <person name="Liu S."/>
            <person name="Long H."/>
            <person name="Ramasamy R.K."/>
            <person name="Rodriguez J.C."/>
            <person name="Van S.L."/>
            <person name="Yuan L."/>
            <person name="Wang Z."/>
            <person name="Xia Z."/>
            <person name="Xiao L."/>
            <person name="Anderson O.D."/>
            <person name="Ouyang S."/>
            <person name="Liang Y."/>
            <person name="Zimin A.V."/>
            <person name="Pertea G."/>
            <person name="Qi P."/>
            <person name="Bennetzen J.L."/>
            <person name="Dai X."/>
            <person name="Dawson M.W."/>
            <person name="Muller H.G."/>
            <person name="Kugler K."/>
            <person name="Rivarola-Duarte L."/>
            <person name="Spannagl M."/>
            <person name="Mayer K.F.X."/>
            <person name="Lu F.H."/>
            <person name="Bevan M.W."/>
            <person name="Leroy P."/>
            <person name="Li P."/>
            <person name="You F.M."/>
            <person name="Sun Q."/>
            <person name="Liu Z."/>
            <person name="Lyons E."/>
            <person name="Wicker T."/>
            <person name="Salzberg S.L."/>
            <person name="Devos K.M."/>
            <person name="Dvorak J."/>
        </authorList>
    </citation>
    <scope>NUCLEOTIDE SEQUENCE [LARGE SCALE GENOMIC DNA]</scope>
    <source>
        <strain evidence="3">cv. AL8/78</strain>
    </source>
</reference>
<dbReference type="AlphaFoldDB" id="A0A453EKP5"/>
<accession>A0A453EKP5</accession>
<evidence type="ECO:0000256" key="1">
    <source>
        <dbReference type="ARBA" id="ARBA00007584"/>
    </source>
</evidence>
<proteinExistence type="inferred from homology"/>
<dbReference type="PANTHER" id="PTHR12499:SF0">
    <property type="entry name" value="OPTIC ATROPHY 3 PROTEIN"/>
    <property type="match status" value="1"/>
</dbReference>
<evidence type="ECO:0000313" key="3">
    <source>
        <dbReference type="EnsemblPlants" id="AET3Gv20381900.2"/>
    </source>
</evidence>
<reference evidence="4" key="1">
    <citation type="journal article" date="2014" name="Science">
        <title>Ancient hybridizations among the ancestral genomes of bread wheat.</title>
        <authorList>
            <consortium name="International Wheat Genome Sequencing Consortium,"/>
            <person name="Marcussen T."/>
            <person name="Sandve S.R."/>
            <person name="Heier L."/>
            <person name="Spannagl M."/>
            <person name="Pfeifer M."/>
            <person name="Jakobsen K.S."/>
            <person name="Wulff B.B."/>
            <person name="Steuernagel B."/>
            <person name="Mayer K.F."/>
            <person name="Olsen O.A."/>
        </authorList>
    </citation>
    <scope>NUCLEOTIDE SEQUENCE [LARGE SCALE GENOMIC DNA]</scope>
    <source>
        <strain evidence="4">cv. AL8/78</strain>
    </source>
</reference>
<dbReference type="InterPro" id="IPR010754">
    <property type="entry name" value="OPA3-like"/>
</dbReference>
<keyword evidence="4" id="KW-1185">Reference proteome</keyword>
<name>A0A453EKP5_AEGTS</name>
<reference evidence="3" key="5">
    <citation type="journal article" date="2021" name="G3 (Bethesda)">
        <title>Aegilops tauschii genome assembly Aet v5.0 features greater sequence contiguity and improved annotation.</title>
        <authorList>
            <person name="Wang L."/>
            <person name="Zhu T."/>
            <person name="Rodriguez J.C."/>
            <person name="Deal K.R."/>
            <person name="Dubcovsky J."/>
            <person name="McGuire P.E."/>
            <person name="Lux T."/>
            <person name="Spannagl M."/>
            <person name="Mayer K.F.X."/>
            <person name="Baldrich P."/>
            <person name="Meyers B.C."/>
            <person name="Huo N."/>
            <person name="Gu Y.Q."/>
            <person name="Zhou H."/>
            <person name="Devos K.M."/>
            <person name="Bennetzen J.L."/>
            <person name="Unver T."/>
            <person name="Budak H."/>
            <person name="Gulick P.J."/>
            <person name="Galiba G."/>
            <person name="Kalapos B."/>
            <person name="Nelson D.R."/>
            <person name="Li P."/>
            <person name="You F.M."/>
            <person name="Luo M.C."/>
            <person name="Dvorak J."/>
        </authorList>
    </citation>
    <scope>NUCLEOTIDE SEQUENCE [LARGE SCALE GENOMIC DNA]</scope>
    <source>
        <strain evidence="3">cv. AL8/78</strain>
    </source>
</reference>
<keyword evidence="2" id="KW-0175">Coiled coil</keyword>
<evidence type="ECO:0000256" key="2">
    <source>
        <dbReference type="ARBA" id="ARBA00023054"/>
    </source>
</evidence>
<organism evidence="3 4">
    <name type="scientific">Aegilops tauschii subsp. strangulata</name>
    <name type="common">Goatgrass</name>
    <dbReference type="NCBI Taxonomy" id="200361"/>
    <lineage>
        <taxon>Eukaryota</taxon>
        <taxon>Viridiplantae</taxon>
        <taxon>Streptophyta</taxon>
        <taxon>Embryophyta</taxon>
        <taxon>Tracheophyta</taxon>
        <taxon>Spermatophyta</taxon>
        <taxon>Magnoliopsida</taxon>
        <taxon>Liliopsida</taxon>
        <taxon>Poales</taxon>
        <taxon>Poaceae</taxon>
        <taxon>BOP clade</taxon>
        <taxon>Pooideae</taxon>
        <taxon>Triticodae</taxon>
        <taxon>Triticeae</taxon>
        <taxon>Triticinae</taxon>
        <taxon>Aegilops</taxon>
    </lineage>
</organism>
<reference evidence="3" key="4">
    <citation type="submission" date="2019-03" db="UniProtKB">
        <authorList>
            <consortium name="EnsemblPlants"/>
        </authorList>
    </citation>
    <scope>IDENTIFICATION</scope>
</reference>
<dbReference type="Gramene" id="AET3Gv20381900.2">
    <property type="protein sequence ID" value="AET3Gv20381900.2"/>
    <property type="gene ID" value="AET3Gv20381900"/>
</dbReference>
<reference evidence="4" key="2">
    <citation type="journal article" date="2017" name="Nat. Plants">
        <title>The Aegilops tauschii genome reveals multiple impacts of transposons.</title>
        <authorList>
            <person name="Zhao G."/>
            <person name="Zou C."/>
            <person name="Li K."/>
            <person name="Wang K."/>
            <person name="Li T."/>
            <person name="Gao L."/>
            <person name="Zhang X."/>
            <person name="Wang H."/>
            <person name="Yang Z."/>
            <person name="Liu X."/>
            <person name="Jiang W."/>
            <person name="Mao L."/>
            <person name="Kong X."/>
            <person name="Jiao Y."/>
            <person name="Jia J."/>
        </authorList>
    </citation>
    <scope>NUCLEOTIDE SEQUENCE [LARGE SCALE GENOMIC DNA]</scope>
    <source>
        <strain evidence="4">cv. AL8/78</strain>
    </source>
</reference>
<dbReference type="EnsemblPlants" id="AET3Gv20381900.2">
    <property type="protein sequence ID" value="AET3Gv20381900.2"/>
    <property type="gene ID" value="AET3Gv20381900"/>
</dbReference>
<dbReference type="Proteomes" id="UP000015105">
    <property type="component" value="Chromosome 3D"/>
</dbReference>
<dbReference type="Pfam" id="PF07047">
    <property type="entry name" value="OPA3"/>
    <property type="match status" value="1"/>
</dbReference>
<dbReference type="GO" id="GO:0005739">
    <property type="term" value="C:mitochondrion"/>
    <property type="evidence" value="ECO:0007669"/>
    <property type="project" value="TreeGrafter"/>
</dbReference>
<protein>
    <submittedName>
        <fullName evidence="3">Uncharacterized protein</fullName>
    </submittedName>
</protein>
<dbReference type="PANTHER" id="PTHR12499">
    <property type="entry name" value="OPTIC ATROPHY 3 PROTEIN OPA3"/>
    <property type="match status" value="1"/>
</dbReference>